<name>A0A834XAF0_9FABA</name>
<accession>A0A834XAF0</accession>
<dbReference type="Proteomes" id="UP000634136">
    <property type="component" value="Unassembled WGS sequence"/>
</dbReference>
<feature type="region of interest" description="Disordered" evidence="1">
    <location>
        <begin position="1"/>
        <end position="43"/>
    </location>
</feature>
<evidence type="ECO:0000313" key="2">
    <source>
        <dbReference type="EMBL" id="KAF7841285.1"/>
    </source>
</evidence>
<reference evidence="2" key="1">
    <citation type="submission" date="2020-09" db="EMBL/GenBank/DDBJ databases">
        <title>Genome-Enabled Discovery of Anthraquinone Biosynthesis in Senna tora.</title>
        <authorList>
            <person name="Kang S.-H."/>
            <person name="Pandey R.P."/>
            <person name="Lee C.-M."/>
            <person name="Sim J.-S."/>
            <person name="Jeong J.-T."/>
            <person name="Choi B.-S."/>
            <person name="Jung M."/>
            <person name="Ginzburg D."/>
            <person name="Zhao K."/>
            <person name="Won S.Y."/>
            <person name="Oh T.-J."/>
            <person name="Yu Y."/>
            <person name="Kim N.-H."/>
            <person name="Lee O.R."/>
            <person name="Lee T.-H."/>
            <person name="Bashyal P."/>
            <person name="Kim T.-S."/>
            <person name="Lee W.-H."/>
            <person name="Kawkins C."/>
            <person name="Kim C.-K."/>
            <person name="Kim J.S."/>
            <person name="Ahn B.O."/>
            <person name="Rhee S.Y."/>
            <person name="Sohng J.K."/>
        </authorList>
    </citation>
    <scope>NUCLEOTIDE SEQUENCE</scope>
    <source>
        <tissue evidence="2">Leaf</tissue>
    </source>
</reference>
<comment type="caution">
    <text evidence="2">The sequence shown here is derived from an EMBL/GenBank/DDBJ whole genome shotgun (WGS) entry which is preliminary data.</text>
</comment>
<evidence type="ECO:0000256" key="1">
    <source>
        <dbReference type="SAM" id="MobiDB-lite"/>
    </source>
</evidence>
<organism evidence="2 3">
    <name type="scientific">Senna tora</name>
    <dbReference type="NCBI Taxonomy" id="362788"/>
    <lineage>
        <taxon>Eukaryota</taxon>
        <taxon>Viridiplantae</taxon>
        <taxon>Streptophyta</taxon>
        <taxon>Embryophyta</taxon>
        <taxon>Tracheophyta</taxon>
        <taxon>Spermatophyta</taxon>
        <taxon>Magnoliopsida</taxon>
        <taxon>eudicotyledons</taxon>
        <taxon>Gunneridae</taxon>
        <taxon>Pentapetalae</taxon>
        <taxon>rosids</taxon>
        <taxon>fabids</taxon>
        <taxon>Fabales</taxon>
        <taxon>Fabaceae</taxon>
        <taxon>Caesalpinioideae</taxon>
        <taxon>Cassia clade</taxon>
        <taxon>Senna</taxon>
    </lineage>
</organism>
<sequence length="202" mass="22386">MGKGTDTIQKRRQSSKTISFLPQRTKSSANRGSPSKRRNSGASRSELYALTSTKSCGASLASTRYLACLKPFCKTHSSSWLLKMQSQCLMFQSMPSAGEIYQAFFNFFSEEVFLQLLALACFPWYLRDMRDNIGDNLDNRIVPMCRLVGVDYYGFYWKNGSALNRPYGGPALCTHWHVTLPSSDLVRAGGVTLFSSGVIGGG</sequence>
<gene>
    <name evidence="2" type="ORF">G2W53_003583</name>
</gene>
<proteinExistence type="predicted"/>
<protein>
    <submittedName>
        <fullName evidence="2">Uncharacterized protein</fullName>
    </submittedName>
</protein>
<feature type="compositionally biased region" description="Polar residues" evidence="1">
    <location>
        <begin position="15"/>
        <end position="33"/>
    </location>
</feature>
<keyword evidence="3" id="KW-1185">Reference proteome</keyword>
<evidence type="ECO:0000313" key="3">
    <source>
        <dbReference type="Proteomes" id="UP000634136"/>
    </source>
</evidence>
<dbReference type="AlphaFoldDB" id="A0A834XAF0"/>
<dbReference type="EMBL" id="JAAIUW010000002">
    <property type="protein sequence ID" value="KAF7841285.1"/>
    <property type="molecule type" value="Genomic_DNA"/>
</dbReference>